<proteinExistence type="predicted"/>
<reference evidence="1" key="1">
    <citation type="submission" date="2015-09" db="EMBL/GenBank/DDBJ databases">
        <title>Draft Genome Sequences of Two Novel Amoeba-resistant Intranuclear Bacteria, Candidatus Berkiella cookevillensis and Candidatus Berkiella aquae.</title>
        <authorList>
            <person name="Mehari Y.T."/>
            <person name="Arivett B.A."/>
            <person name="Farone A.L."/>
            <person name="Gunderson J.H."/>
            <person name="Farone M.B."/>
        </authorList>
    </citation>
    <scope>NUCLEOTIDE SEQUENCE [LARGE SCALE GENOMIC DNA]</scope>
    <source>
        <strain evidence="1">CC99</strain>
    </source>
</reference>
<evidence type="ECO:0000313" key="1">
    <source>
        <dbReference type="EMBL" id="KRG19927.1"/>
    </source>
</evidence>
<sequence>MHFVCYCWIRTIINEKIIVSLMDKNMISKKIVAKYGTVMSKCMKKNIHYKTLIQRRMEKIFGSSFMATSPVSPPLSFLIGKNKVKGL</sequence>
<organism evidence="1">
    <name type="scientific">Candidatus Berkiella cookevillensis</name>
    <dbReference type="NCBI Taxonomy" id="437022"/>
    <lineage>
        <taxon>Bacteria</taxon>
        <taxon>Pseudomonadati</taxon>
        <taxon>Pseudomonadota</taxon>
        <taxon>Gammaproteobacteria</taxon>
        <taxon>Candidatus Berkiellales</taxon>
        <taxon>Candidatus Berkiellaceae</taxon>
        <taxon>Candidatus Berkiella</taxon>
    </lineage>
</organism>
<dbReference type="AlphaFoldDB" id="A0A0Q9YTE8"/>
<name>A0A0Q9YTE8_9GAMM</name>
<gene>
    <name evidence="1" type="ORF">CC99x_00148</name>
</gene>
<dbReference type="EMBL" id="LKHV01000001">
    <property type="protein sequence ID" value="KRG19927.1"/>
    <property type="molecule type" value="Genomic_DNA"/>
</dbReference>
<accession>A0A0Q9YTE8</accession>
<protein>
    <submittedName>
        <fullName evidence="1">Uncharacterized protein</fullName>
    </submittedName>
</protein>
<comment type="caution">
    <text evidence="1">The sequence shown here is derived from an EMBL/GenBank/DDBJ whole genome shotgun (WGS) entry which is preliminary data.</text>
</comment>